<dbReference type="Gene3D" id="3.30.450.20">
    <property type="entry name" value="PAS domain"/>
    <property type="match status" value="1"/>
</dbReference>
<dbReference type="Pfam" id="PF00072">
    <property type="entry name" value="Response_reg"/>
    <property type="match status" value="1"/>
</dbReference>
<evidence type="ECO:0000313" key="14">
    <source>
        <dbReference type="Proteomes" id="UP001165430"/>
    </source>
</evidence>
<keyword evidence="3 9" id="KW-0597">Phosphoprotein</keyword>
<dbReference type="CDD" id="cd00156">
    <property type="entry name" value="REC"/>
    <property type="match status" value="1"/>
</dbReference>
<evidence type="ECO:0000256" key="9">
    <source>
        <dbReference type="PROSITE-ProRule" id="PRU00169"/>
    </source>
</evidence>
<dbReference type="PANTHER" id="PTHR43065">
    <property type="entry name" value="SENSOR HISTIDINE KINASE"/>
    <property type="match status" value="1"/>
</dbReference>
<protein>
    <recommendedName>
        <fullName evidence="2">histidine kinase</fullName>
        <ecNumber evidence="2">2.7.13.3</ecNumber>
    </recommendedName>
</protein>
<evidence type="ECO:0000313" key="13">
    <source>
        <dbReference type="EMBL" id="MCH7412481.1"/>
    </source>
</evidence>
<dbReference type="PROSITE" id="PS50110">
    <property type="entry name" value="RESPONSE_REGULATORY"/>
    <property type="match status" value="1"/>
</dbReference>
<dbReference type="PROSITE" id="PS50112">
    <property type="entry name" value="PAS"/>
    <property type="match status" value="1"/>
</dbReference>
<dbReference type="CDD" id="cd00130">
    <property type="entry name" value="PAS"/>
    <property type="match status" value="1"/>
</dbReference>
<dbReference type="PRINTS" id="PR00344">
    <property type="entry name" value="BCTRLSENSOR"/>
</dbReference>
<dbReference type="SMART" id="SM00448">
    <property type="entry name" value="REC"/>
    <property type="match status" value="1"/>
</dbReference>
<dbReference type="Pfam" id="PF13426">
    <property type="entry name" value="PAS_9"/>
    <property type="match status" value="1"/>
</dbReference>
<gene>
    <name evidence="13" type="ORF">MM213_03215</name>
</gene>
<evidence type="ECO:0000256" key="3">
    <source>
        <dbReference type="ARBA" id="ARBA00022553"/>
    </source>
</evidence>
<dbReference type="InterPro" id="IPR000014">
    <property type="entry name" value="PAS"/>
</dbReference>
<dbReference type="InterPro" id="IPR036890">
    <property type="entry name" value="HATPase_C_sf"/>
</dbReference>
<proteinExistence type="predicted"/>
<keyword evidence="6" id="KW-0418">Kinase</keyword>
<dbReference type="InterPro" id="IPR035965">
    <property type="entry name" value="PAS-like_dom_sf"/>
</dbReference>
<dbReference type="SMART" id="SM00388">
    <property type="entry name" value="HisKA"/>
    <property type="match status" value="1"/>
</dbReference>
<dbReference type="InterPro" id="IPR003594">
    <property type="entry name" value="HATPase_dom"/>
</dbReference>
<feature type="domain" description="PAS" evidence="12">
    <location>
        <begin position="138"/>
        <end position="179"/>
    </location>
</feature>
<evidence type="ECO:0000256" key="6">
    <source>
        <dbReference type="ARBA" id="ARBA00022777"/>
    </source>
</evidence>
<dbReference type="Gene3D" id="3.30.565.10">
    <property type="entry name" value="Histidine kinase-like ATPase, C-terminal domain"/>
    <property type="match status" value="1"/>
</dbReference>
<dbReference type="SUPFAM" id="SSF47384">
    <property type="entry name" value="Homodimeric domain of signal transducing histidine kinase"/>
    <property type="match status" value="1"/>
</dbReference>
<feature type="domain" description="Histidine kinase" evidence="10">
    <location>
        <begin position="273"/>
        <end position="482"/>
    </location>
</feature>
<evidence type="ECO:0000256" key="4">
    <source>
        <dbReference type="ARBA" id="ARBA00022679"/>
    </source>
</evidence>
<dbReference type="RefSeq" id="WP_241410063.1">
    <property type="nucleotide sequence ID" value="NZ_JAKZGO010000002.1"/>
</dbReference>
<dbReference type="InterPro" id="IPR001789">
    <property type="entry name" value="Sig_transdc_resp-reg_receiver"/>
</dbReference>
<evidence type="ECO:0000259" key="10">
    <source>
        <dbReference type="PROSITE" id="PS50109"/>
    </source>
</evidence>
<evidence type="ECO:0000259" key="11">
    <source>
        <dbReference type="PROSITE" id="PS50110"/>
    </source>
</evidence>
<evidence type="ECO:0000256" key="5">
    <source>
        <dbReference type="ARBA" id="ARBA00022741"/>
    </source>
</evidence>
<dbReference type="Pfam" id="PF00512">
    <property type="entry name" value="HisKA"/>
    <property type="match status" value="1"/>
</dbReference>
<dbReference type="SMART" id="SM00387">
    <property type="entry name" value="HATPase_c"/>
    <property type="match status" value="1"/>
</dbReference>
<dbReference type="InterPro" id="IPR003661">
    <property type="entry name" value="HisK_dim/P_dom"/>
</dbReference>
<keyword evidence="5" id="KW-0547">Nucleotide-binding</keyword>
<dbReference type="InterPro" id="IPR004358">
    <property type="entry name" value="Sig_transdc_His_kin-like_C"/>
</dbReference>
<dbReference type="Pfam" id="PF02518">
    <property type="entry name" value="HATPase_c"/>
    <property type="match status" value="1"/>
</dbReference>
<reference evidence="13" key="1">
    <citation type="submission" date="2022-03" db="EMBL/GenBank/DDBJ databases">
        <title>De novo assembled genomes of Belliella spp. (Cyclobacteriaceae) strains.</title>
        <authorList>
            <person name="Szabo A."/>
            <person name="Korponai K."/>
            <person name="Felfoldi T."/>
        </authorList>
    </citation>
    <scope>NUCLEOTIDE SEQUENCE</scope>
    <source>
        <strain evidence="13">DSM 111903</strain>
    </source>
</reference>
<keyword evidence="7 13" id="KW-0067">ATP-binding</keyword>
<dbReference type="PROSITE" id="PS50109">
    <property type="entry name" value="HIS_KIN"/>
    <property type="match status" value="1"/>
</dbReference>
<evidence type="ECO:0000259" key="12">
    <source>
        <dbReference type="PROSITE" id="PS50112"/>
    </source>
</evidence>
<dbReference type="NCBIfam" id="TIGR00229">
    <property type="entry name" value="sensory_box"/>
    <property type="match status" value="1"/>
</dbReference>
<dbReference type="SUPFAM" id="SSF55874">
    <property type="entry name" value="ATPase domain of HSP90 chaperone/DNA topoisomerase II/histidine kinase"/>
    <property type="match status" value="1"/>
</dbReference>
<accession>A0ABS9V7T4</accession>
<dbReference type="GO" id="GO:0005524">
    <property type="term" value="F:ATP binding"/>
    <property type="evidence" value="ECO:0007669"/>
    <property type="project" value="UniProtKB-KW"/>
</dbReference>
<dbReference type="CDD" id="cd00082">
    <property type="entry name" value="HisKA"/>
    <property type="match status" value="1"/>
</dbReference>
<dbReference type="Gene3D" id="1.10.287.130">
    <property type="match status" value="1"/>
</dbReference>
<keyword evidence="4" id="KW-0808">Transferase</keyword>
<dbReference type="SUPFAM" id="SSF55785">
    <property type="entry name" value="PYP-like sensor domain (PAS domain)"/>
    <property type="match status" value="2"/>
</dbReference>
<comment type="catalytic activity">
    <reaction evidence="1">
        <text>ATP + protein L-histidine = ADP + protein N-phospho-L-histidine.</text>
        <dbReference type="EC" id="2.7.13.3"/>
    </reaction>
</comment>
<keyword evidence="8" id="KW-0902">Two-component regulatory system</keyword>
<dbReference type="PANTHER" id="PTHR43065:SF10">
    <property type="entry name" value="PEROXIDE STRESS-ACTIVATED HISTIDINE KINASE MAK3"/>
    <property type="match status" value="1"/>
</dbReference>
<evidence type="ECO:0000256" key="7">
    <source>
        <dbReference type="ARBA" id="ARBA00022840"/>
    </source>
</evidence>
<dbReference type="EMBL" id="JAKZGO010000002">
    <property type="protein sequence ID" value="MCH7412481.1"/>
    <property type="molecule type" value="Genomic_DNA"/>
</dbReference>
<feature type="domain" description="Response regulatory" evidence="11">
    <location>
        <begin position="9"/>
        <end position="125"/>
    </location>
</feature>
<dbReference type="Proteomes" id="UP001165430">
    <property type="component" value="Unassembled WGS sequence"/>
</dbReference>
<dbReference type="InterPro" id="IPR005467">
    <property type="entry name" value="His_kinase_dom"/>
</dbReference>
<evidence type="ECO:0000256" key="1">
    <source>
        <dbReference type="ARBA" id="ARBA00000085"/>
    </source>
</evidence>
<name>A0ABS9V7T4_9BACT</name>
<comment type="caution">
    <text evidence="13">The sequence shown here is derived from an EMBL/GenBank/DDBJ whole genome shotgun (WGS) entry which is preliminary data.</text>
</comment>
<dbReference type="EC" id="2.7.13.3" evidence="2"/>
<dbReference type="SUPFAM" id="SSF52172">
    <property type="entry name" value="CheY-like"/>
    <property type="match status" value="1"/>
</dbReference>
<evidence type="ECO:0000256" key="2">
    <source>
        <dbReference type="ARBA" id="ARBA00012438"/>
    </source>
</evidence>
<feature type="modified residue" description="4-aspartylphosphate" evidence="9">
    <location>
        <position position="60"/>
    </location>
</feature>
<dbReference type="InterPro" id="IPR011006">
    <property type="entry name" value="CheY-like_superfamily"/>
</dbReference>
<dbReference type="Gene3D" id="3.40.50.2300">
    <property type="match status" value="1"/>
</dbReference>
<dbReference type="InterPro" id="IPR036097">
    <property type="entry name" value="HisK_dim/P_sf"/>
</dbReference>
<evidence type="ECO:0000256" key="8">
    <source>
        <dbReference type="ARBA" id="ARBA00023012"/>
    </source>
</evidence>
<keyword evidence="14" id="KW-1185">Reference proteome</keyword>
<sequence>MPMKDSKKKVLFVDDDPEDFFLIEIMLRSYKMIDFELTHAKNFKETEEHLSENFDAYLVDYRLGSESGIEVLGLIKGRSKHAPVIILTGMENGQVDNQAMEFGAADYLVKGAFDGQMLGRTIRYAIRDAELHESLEIAGRKFKNIFERSADPIILINQDSLIMDFNPSFVQKFGYNPEESDFHALYFTDLLVDKKDKTFLKNNLNSNFGVLDFEAKIKVNKNQNIVALLSIVMNESNKGLFQIMIKDLTEFKIRNEELFNLRRFSSTGRIARILAHEVKNPLTTILLSAEQLGYELPKEVKEESGDLIESIKKNCSRINQLITELLESTRFTELKSERYSLNKLVEEALEEVEGRINLKCIELIKDLDPDVGNVNLDVEKVKIAFVNILVNAVEAMDGKKGILEVKTCIKSNKCIVEISDNGAGIPQENLDRLFEPFYTSKPTGSGLGLTNTQNIIFSHGGSIRVQSKEGVGTTFYISLDCG</sequence>
<organism evidence="13 14">
    <name type="scientific">Belliella alkalica</name>
    <dbReference type="NCBI Taxonomy" id="1730871"/>
    <lineage>
        <taxon>Bacteria</taxon>
        <taxon>Pseudomonadati</taxon>
        <taxon>Bacteroidota</taxon>
        <taxon>Cytophagia</taxon>
        <taxon>Cytophagales</taxon>
        <taxon>Cyclobacteriaceae</taxon>
        <taxon>Belliella</taxon>
    </lineage>
</organism>